<keyword evidence="6" id="KW-0677">Repeat</keyword>
<dbReference type="InterPro" id="IPR051488">
    <property type="entry name" value="WD_repeat_striatin"/>
</dbReference>
<dbReference type="GO" id="GO:0051721">
    <property type="term" value="F:protein phosphatase 2A binding"/>
    <property type="evidence" value="ECO:0007669"/>
    <property type="project" value="TreeGrafter"/>
</dbReference>
<dbReference type="InterPro" id="IPR013258">
    <property type="entry name" value="Striatin_N"/>
</dbReference>
<feature type="coiled-coil region" evidence="10">
    <location>
        <begin position="83"/>
        <end position="131"/>
    </location>
</feature>
<proteinExistence type="inferred from homology"/>
<dbReference type="FunFam" id="2.130.10.10:FF:000134">
    <property type="entry name" value="striatin-3 isoform X2"/>
    <property type="match status" value="1"/>
</dbReference>
<dbReference type="FunFam" id="1.20.5.300:FF:000001">
    <property type="entry name" value="striatin isoform X1"/>
    <property type="match status" value="1"/>
</dbReference>
<keyword evidence="3" id="KW-0963">Cytoplasm</keyword>
<feature type="repeat" description="WD" evidence="9">
    <location>
        <begin position="646"/>
        <end position="687"/>
    </location>
</feature>
<evidence type="ECO:0000313" key="13">
    <source>
        <dbReference type="Ensembl" id="ENSCCNP00000014088.1"/>
    </source>
</evidence>
<evidence type="ECO:0000256" key="11">
    <source>
        <dbReference type="SAM" id="MobiDB-lite"/>
    </source>
</evidence>
<name>A0A8C0WNR0_CASCN</name>
<dbReference type="GO" id="GO:0030425">
    <property type="term" value="C:dendrite"/>
    <property type="evidence" value="ECO:0007669"/>
    <property type="project" value="TreeGrafter"/>
</dbReference>
<dbReference type="InterPro" id="IPR019775">
    <property type="entry name" value="WD40_repeat_CS"/>
</dbReference>
<dbReference type="FunFam" id="2.130.10.10:FF:000616">
    <property type="entry name" value="Striatin-3 isoform B"/>
    <property type="match status" value="1"/>
</dbReference>
<dbReference type="PANTHER" id="PTHR15653:SF3">
    <property type="entry name" value="STRIATIN-3"/>
    <property type="match status" value="1"/>
</dbReference>
<dbReference type="Ensembl" id="ENSCCNT00000018478.1">
    <property type="protein sequence ID" value="ENSCCNP00000014088.1"/>
    <property type="gene ID" value="ENSCCNG00000014519.1"/>
</dbReference>
<dbReference type="Gene3D" id="1.20.5.300">
    <property type="match status" value="1"/>
</dbReference>
<dbReference type="CDD" id="cd00200">
    <property type="entry name" value="WD40"/>
    <property type="match status" value="1"/>
</dbReference>
<protein>
    <recommendedName>
        <fullName evidence="12">Striatin N-terminal domain-containing protein</fullName>
    </recommendedName>
</protein>
<feature type="compositionally biased region" description="Gly residues" evidence="11">
    <location>
        <begin position="1"/>
        <end position="13"/>
    </location>
</feature>
<accession>A0A8C0WNR0</accession>
<evidence type="ECO:0000256" key="6">
    <source>
        <dbReference type="ARBA" id="ARBA00022737"/>
    </source>
</evidence>
<organism evidence="13">
    <name type="scientific">Castor canadensis</name>
    <name type="common">American beaver</name>
    <dbReference type="NCBI Taxonomy" id="51338"/>
    <lineage>
        <taxon>Eukaryota</taxon>
        <taxon>Metazoa</taxon>
        <taxon>Chordata</taxon>
        <taxon>Craniata</taxon>
        <taxon>Vertebrata</taxon>
        <taxon>Euteleostomi</taxon>
        <taxon>Mammalia</taxon>
        <taxon>Eutheria</taxon>
        <taxon>Euarchontoglires</taxon>
        <taxon>Glires</taxon>
        <taxon>Rodentia</taxon>
        <taxon>Castorimorpha</taxon>
        <taxon>Castoridae</taxon>
        <taxon>Castor</taxon>
    </lineage>
</organism>
<dbReference type="Gene3D" id="2.130.10.10">
    <property type="entry name" value="YVTN repeat-like/Quinoprotein amine dehydrogenase"/>
    <property type="match status" value="3"/>
</dbReference>
<feature type="region of interest" description="Disordered" evidence="11">
    <location>
        <begin position="150"/>
        <end position="169"/>
    </location>
</feature>
<evidence type="ECO:0000256" key="9">
    <source>
        <dbReference type="PROSITE-ProRule" id="PRU00221"/>
    </source>
</evidence>
<comment type="subcellular location">
    <subcellularLocation>
        <location evidence="1">Cytoplasm</location>
    </subcellularLocation>
</comment>
<dbReference type="PROSITE" id="PS50294">
    <property type="entry name" value="WD_REPEATS_REGION"/>
    <property type="match status" value="4"/>
</dbReference>
<sequence>MDELAGGGGGGPGMAAPPRQQQGPGGNLSLSPGGNGVAGGGGPPASEGAGPPAGPELSRPQQYTIPGILHYIQHEWARFEMERAHWEVERAELQARIAFLQGERKGQENLKKDLVRRIKMLEYALKQERAKYHKLKYGTELNQGELKMPTFESEETKDTEAPTAPQNSQLTWKQGRQLLRQYLQEVGYTDTILDVRSQRVRSLLGLSNSEPNGSVESKNLEQILNGGESPKHKGQEIKRPSGDVLETFNFLENADDSDEEEENDMIEGIPEGKDKHRMNKHKIGNEGLAADLTDDPDTEEALKEFDFLVTAEDGEGAGEARSSGDGTEWGVNRTKLCDMIADLGDDELPHIPSGIINQSRSASTRMTDHEGARAEEAEPITFPSGGGKSFIMGSDDVLLSVLGLGDLADLTVTNDADYSYDLPANKDAFRKTWNPKYTLRSHFDGVRALAFHPIEPVLVTASEDHTLKLWNLQKTVPAKKSASLDVEPVYTFRAHIGPVLSLAISSNGEQCFSGGIDATIQWWNMPSPNVDPYDTYESNVLAGTLVAHTDAVWGLAYSGIKNQLLSCSADGTVRLWNPQEKLPCICTYNGDKEHGIPTSVDFIGCDPAHMVASFNTGSAVIYDLETSQSLVMFSSQVDSGKMIHSMVAHLDAVTSLAVDPNGIYLMSGSHDCSIRLWNLDSKTCVQEITAHRKKLDESIYDVAFHPSKAYIASAGADALAKVFV</sequence>
<feature type="region of interest" description="Disordered" evidence="11">
    <location>
        <begin position="1"/>
        <end position="60"/>
    </location>
</feature>
<gene>
    <name evidence="13" type="primary">Strn3</name>
</gene>
<keyword evidence="8 10" id="KW-0175">Coiled coil</keyword>
<dbReference type="PRINTS" id="PR00320">
    <property type="entry name" value="GPROTEINBRPT"/>
</dbReference>
<dbReference type="Pfam" id="PF00400">
    <property type="entry name" value="WD40"/>
    <property type="match status" value="5"/>
</dbReference>
<evidence type="ECO:0000256" key="5">
    <source>
        <dbReference type="ARBA" id="ARBA00022574"/>
    </source>
</evidence>
<evidence type="ECO:0000256" key="8">
    <source>
        <dbReference type="ARBA" id="ARBA00023054"/>
    </source>
</evidence>
<dbReference type="InterPro" id="IPR020472">
    <property type="entry name" value="WD40_PAC1"/>
</dbReference>
<feature type="repeat" description="WD" evidence="9">
    <location>
        <begin position="492"/>
        <end position="525"/>
    </location>
</feature>
<feature type="repeat" description="WD" evidence="9">
    <location>
        <begin position="439"/>
        <end position="480"/>
    </location>
</feature>
<dbReference type="SUPFAM" id="SSF50978">
    <property type="entry name" value="WD40 repeat-like"/>
    <property type="match status" value="1"/>
</dbReference>
<evidence type="ECO:0000256" key="7">
    <source>
        <dbReference type="ARBA" id="ARBA00022860"/>
    </source>
</evidence>
<feature type="compositionally biased region" description="Gly residues" evidence="11">
    <location>
        <begin position="33"/>
        <end position="43"/>
    </location>
</feature>
<dbReference type="PROSITE" id="PS00678">
    <property type="entry name" value="WD_REPEATS_1"/>
    <property type="match status" value="2"/>
</dbReference>
<evidence type="ECO:0000259" key="12">
    <source>
        <dbReference type="Pfam" id="PF08232"/>
    </source>
</evidence>
<dbReference type="AlphaFoldDB" id="A0A8C0WNR0"/>
<keyword evidence="4" id="KW-0597">Phosphoprotein</keyword>
<evidence type="ECO:0000256" key="2">
    <source>
        <dbReference type="ARBA" id="ARBA00009616"/>
    </source>
</evidence>
<dbReference type="InterPro" id="IPR001680">
    <property type="entry name" value="WD40_rpt"/>
</dbReference>
<dbReference type="PANTHER" id="PTHR15653">
    <property type="entry name" value="STRIATIN"/>
    <property type="match status" value="1"/>
</dbReference>
<dbReference type="GO" id="GO:0044877">
    <property type="term" value="F:protein-containing complex binding"/>
    <property type="evidence" value="ECO:0007669"/>
    <property type="project" value="TreeGrafter"/>
</dbReference>
<keyword evidence="7" id="KW-0112">Calmodulin-binding</keyword>
<dbReference type="InterPro" id="IPR015943">
    <property type="entry name" value="WD40/YVTN_repeat-like_dom_sf"/>
</dbReference>
<feature type="compositionally biased region" description="Low complexity" evidence="11">
    <location>
        <begin position="14"/>
        <end position="32"/>
    </location>
</feature>
<keyword evidence="5 9" id="KW-0853">WD repeat</keyword>
<evidence type="ECO:0000256" key="4">
    <source>
        <dbReference type="ARBA" id="ARBA00022553"/>
    </source>
</evidence>
<dbReference type="PROSITE" id="PS50082">
    <property type="entry name" value="WD_REPEATS_2"/>
    <property type="match status" value="4"/>
</dbReference>
<feature type="domain" description="Striatin N-terminal" evidence="12">
    <location>
        <begin position="64"/>
        <end position="193"/>
    </location>
</feature>
<comment type="similarity">
    <text evidence="2">Belongs to the WD repeat striatin family.</text>
</comment>
<dbReference type="Pfam" id="PF08232">
    <property type="entry name" value="Striatin"/>
    <property type="match status" value="1"/>
</dbReference>
<dbReference type="InterPro" id="IPR036322">
    <property type="entry name" value="WD40_repeat_dom_sf"/>
</dbReference>
<evidence type="ECO:0000256" key="10">
    <source>
        <dbReference type="SAM" id="Coils"/>
    </source>
</evidence>
<dbReference type="GO" id="GO:0005737">
    <property type="term" value="C:cytoplasm"/>
    <property type="evidence" value="ECO:0007669"/>
    <property type="project" value="UniProtKB-SubCell"/>
</dbReference>
<dbReference type="GO" id="GO:0005516">
    <property type="term" value="F:calmodulin binding"/>
    <property type="evidence" value="ECO:0007669"/>
    <property type="project" value="UniProtKB-KW"/>
</dbReference>
<evidence type="ECO:0000256" key="3">
    <source>
        <dbReference type="ARBA" id="ARBA00022490"/>
    </source>
</evidence>
<feature type="repeat" description="WD" evidence="9">
    <location>
        <begin position="545"/>
        <end position="577"/>
    </location>
</feature>
<dbReference type="GO" id="GO:0070016">
    <property type="term" value="F:armadillo repeat domain binding"/>
    <property type="evidence" value="ECO:0007669"/>
    <property type="project" value="TreeGrafter"/>
</dbReference>
<evidence type="ECO:0000256" key="1">
    <source>
        <dbReference type="ARBA" id="ARBA00004496"/>
    </source>
</evidence>
<reference evidence="13" key="1">
    <citation type="submission" date="2023-09" db="UniProtKB">
        <authorList>
            <consortium name="Ensembl"/>
        </authorList>
    </citation>
    <scope>IDENTIFICATION</scope>
</reference>
<dbReference type="SMART" id="SM00320">
    <property type="entry name" value="WD40"/>
    <property type="match status" value="6"/>
</dbReference>
<feature type="region of interest" description="Disordered" evidence="11">
    <location>
        <begin position="224"/>
        <end position="245"/>
    </location>
</feature>
<feature type="compositionally biased region" description="Basic and acidic residues" evidence="11">
    <location>
        <begin position="229"/>
        <end position="241"/>
    </location>
</feature>